<reference evidence="2 3" key="1">
    <citation type="journal article" date="2018" name="BMC Genomics">
        <title>Comparative genome analyses reveal sequence features reflecting distinct modes of host-adaptation between dicot and monocot powdery mildew.</title>
        <authorList>
            <person name="Wu Y."/>
            <person name="Ma X."/>
            <person name="Pan Z."/>
            <person name="Kale S.D."/>
            <person name="Song Y."/>
            <person name="King H."/>
            <person name="Zhang Q."/>
            <person name="Presley C."/>
            <person name="Deng X."/>
            <person name="Wei C.I."/>
            <person name="Xiao S."/>
        </authorList>
    </citation>
    <scope>NUCLEOTIDE SEQUENCE [LARGE SCALE GENOMIC DNA]</scope>
    <source>
        <strain evidence="2">UMSG1</strain>
    </source>
</reference>
<feature type="region of interest" description="Disordered" evidence="1">
    <location>
        <begin position="120"/>
        <end position="152"/>
    </location>
</feature>
<gene>
    <name evidence="2" type="ORF">GcM1_121005</name>
</gene>
<protein>
    <submittedName>
        <fullName evidence="2">Uncharacterized protein</fullName>
    </submittedName>
</protein>
<organism evidence="2 3">
    <name type="scientific">Golovinomyces cichoracearum</name>
    <dbReference type="NCBI Taxonomy" id="62708"/>
    <lineage>
        <taxon>Eukaryota</taxon>
        <taxon>Fungi</taxon>
        <taxon>Dikarya</taxon>
        <taxon>Ascomycota</taxon>
        <taxon>Pezizomycotina</taxon>
        <taxon>Leotiomycetes</taxon>
        <taxon>Erysiphales</taxon>
        <taxon>Erysiphaceae</taxon>
        <taxon>Golovinomyces</taxon>
    </lineage>
</organism>
<evidence type="ECO:0000313" key="2">
    <source>
        <dbReference type="EMBL" id="RKF84300.1"/>
    </source>
</evidence>
<sequence>MEDEEPISTILAQLSDSISTWDTHQQVAARLQLKLIRDIDITGGYAVISTGIQDSLTIISKGRPPGDLSESNAVGVAGRKRLAAESLTQRELSECEHVARNSGGIIRPTKRQRGSRLCREFNGKGHDKRNCPSRIVAIDEEDEDERIPAEKS</sequence>
<name>A0A420JBY0_9PEZI</name>
<proteinExistence type="predicted"/>
<dbReference type="Proteomes" id="UP000285326">
    <property type="component" value="Unassembled WGS sequence"/>
</dbReference>
<dbReference type="EMBL" id="MCBS01012189">
    <property type="protein sequence ID" value="RKF84300.1"/>
    <property type="molecule type" value="Genomic_DNA"/>
</dbReference>
<dbReference type="AlphaFoldDB" id="A0A420JBY0"/>
<accession>A0A420JBY0</accession>
<evidence type="ECO:0000313" key="3">
    <source>
        <dbReference type="Proteomes" id="UP000285326"/>
    </source>
</evidence>
<comment type="caution">
    <text evidence="2">The sequence shown here is derived from an EMBL/GenBank/DDBJ whole genome shotgun (WGS) entry which is preliminary data.</text>
</comment>
<feature type="compositionally biased region" description="Basic and acidic residues" evidence="1">
    <location>
        <begin position="120"/>
        <end position="130"/>
    </location>
</feature>
<evidence type="ECO:0000256" key="1">
    <source>
        <dbReference type="SAM" id="MobiDB-lite"/>
    </source>
</evidence>